<dbReference type="FunFam" id="3.30.565.10:FF:000006">
    <property type="entry name" value="Sensor histidine kinase WalK"/>
    <property type="match status" value="1"/>
</dbReference>
<dbReference type="InterPro" id="IPR003660">
    <property type="entry name" value="HAMP_dom"/>
</dbReference>
<dbReference type="PANTHER" id="PTHR43711">
    <property type="entry name" value="TWO-COMPONENT HISTIDINE KINASE"/>
    <property type="match status" value="1"/>
</dbReference>
<dbReference type="Gene3D" id="6.10.340.10">
    <property type="match status" value="1"/>
</dbReference>
<evidence type="ECO:0000256" key="7">
    <source>
        <dbReference type="ARBA" id="ARBA00022692"/>
    </source>
</evidence>
<evidence type="ECO:0000256" key="2">
    <source>
        <dbReference type="ARBA" id="ARBA00001968"/>
    </source>
</evidence>
<evidence type="ECO:0000256" key="5">
    <source>
        <dbReference type="ARBA" id="ARBA00022553"/>
    </source>
</evidence>
<dbReference type="PROSITE" id="PS50109">
    <property type="entry name" value="HIS_KIN"/>
    <property type="match status" value="1"/>
</dbReference>
<dbReference type="SUPFAM" id="SSF47384">
    <property type="entry name" value="Homodimeric domain of signal transducing histidine kinase"/>
    <property type="match status" value="1"/>
</dbReference>
<dbReference type="InterPro" id="IPR036097">
    <property type="entry name" value="HisK_dim/P_sf"/>
</dbReference>
<dbReference type="SMART" id="SM00387">
    <property type="entry name" value="HATPase_c"/>
    <property type="match status" value="1"/>
</dbReference>
<evidence type="ECO:0000313" key="16">
    <source>
        <dbReference type="Proteomes" id="UP000468668"/>
    </source>
</evidence>
<dbReference type="GO" id="GO:0005509">
    <property type="term" value="F:calcium ion binding"/>
    <property type="evidence" value="ECO:0007669"/>
    <property type="project" value="UniProtKB-ARBA"/>
</dbReference>
<evidence type="ECO:0000313" key="15">
    <source>
        <dbReference type="EMBL" id="KAB1638726.1"/>
    </source>
</evidence>
<feature type="transmembrane region" description="Helical" evidence="12">
    <location>
        <begin position="7"/>
        <end position="31"/>
    </location>
</feature>
<evidence type="ECO:0000256" key="1">
    <source>
        <dbReference type="ARBA" id="ARBA00000085"/>
    </source>
</evidence>
<dbReference type="InterPro" id="IPR003594">
    <property type="entry name" value="HATPase_dom"/>
</dbReference>
<comment type="subcellular location">
    <subcellularLocation>
        <location evidence="3">Cell membrane</location>
    </subcellularLocation>
</comment>
<dbReference type="SUPFAM" id="SSF55874">
    <property type="entry name" value="ATPase domain of HSP90 chaperone/DNA topoisomerase II/histidine kinase"/>
    <property type="match status" value="1"/>
</dbReference>
<dbReference type="Proteomes" id="UP000468668">
    <property type="component" value="Unassembled WGS sequence"/>
</dbReference>
<dbReference type="InterPro" id="IPR036890">
    <property type="entry name" value="HATPase_C_sf"/>
</dbReference>
<dbReference type="InterPro" id="IPR050736">
    <property type="entry name" value="Sensor_HK_Regulatory"/>
</dbReference>
<evidence type="ECO:0000256" key="10">
    <source>
        <dbReference type="ARBA" id="ARBA00023012"/>
    </source>
</evidence>
<keyword evidence="16" id="KW-1185">Reference proteome</keyword>
<comment type="catalytic activity">
    <reaction evidence="1">
        <text>ATP + protein L-histidine = ADP + protein N-phospho-L-histidine.</text>
        <dbReference type="EC" id="2.7.13.3"/>
    </reaction>
</comment>
<organism evidence="15 16">
    <name type="scientific">Ellagibacter isourolithinifaciens</name>
    <dbReference type="NCBI Taxonomy" id="2137581"/>
    <lineage>
        <taxon>Bacteria</taxon>
        <taxon>Bacillati</taxon>
        <taxon>Actinomycetota</taxon>
        <taxon>Coriobacteriia</taxon>
        <taxon>Eggerthellales</taxon>
        <taxon>Eggerthellaceae</taxon>
        <taxon>Ellagibacter</taxon>
    </lineage>
</organism>
<keyword evidence="10" id="KW-0902">Two-component regulatory system</keyword>
<feature type="domain" description="Histidine kinase" evidence="13">
    <location>
        <begin position="126"/>
        <end position="341"/>
    </location>
</feature>
<dbReference type="Gene3D" id="1.10.287.130">
    <property type="match status" value="1"/>
</dbReference>
<dbReference type="OrthoDB" id="9757990at2"/>
<dbReference type="InterPro" id="IPR003661">
    <property type="entry name" value="HisK_dim/P_dom"/>
</dbReference>
<reference evidence="15 16" key="1">
    <citation type="submission" date="2019-09" db="EMBL/GenBank/DDBJ databases">
        <title>Whole genome shotgun sequencing (WGS) of Ellagibacter isourolithinifaciens DSM 104140(T) and Adlercreutzia muris DSM 29508(T).</title>
        <authorList>
            <person name="Stoll D.A."/>
            <person name="Danylec N."/>
            <person name="Huch M."/>
        </authorList>
    </citation>
    <scope>NUCLEOTIDE SEQUENCE [LARGE SCALE GENOMIC DNA]</scope>
    <source>
        <strain evidence="15 16">DSM 104140</strain>
    </source>
</reference>
<comment type="caution">
    <text evidence="15">The sequence shown here is derived from an EMBL/GenBank/DDBJ whole genome shotgun (WGS) entry which is preliminary data.</text>
</comment>
<feature type="domain" description="HAMP" evidence="14">
    <location>
        <begin position="57"/>
        <end position="111"/>
    </location>
</feature>
<evidence type="ECO:0000256" key="9">
    <source>
        <dbReference type="ARBA" id="ARBA00022989"/>
    </source>
</evidence>
<evidence type="ECO:0000256" key="4">
    <source>
        <dbReference type="ARBA" id="ARBA00012438"/>
    </source>
</evidence>
<keyword evidence="8 15" id="KW-0418">Kinase</keyword>
<dbReference type="CDD" id="cd00082">
    <property type="entry name" value="HisKA"/>
    <property type="match status" value="1"/>
</dbReference>
<evidence type="ECO:0000259" key="13">
    <source>
        <dbReference type="PROSITE" id="PS50109"/>
    </source>
</evidence>
<dbReference type="FunFam" id="1.10.287.130:FF:000001">
    <property type="entry name" value="Two-component sensor histidine kinase"/>
    <property type="match status" value="1"/>
</dbReference>
<dbReference type="InterPro" id="IPR005467">
    <property type="entry name" value="His_kinase_dom"/>
</dbReference>
<protein>
    <recommendedName>
        <fullName evidence="4">histidine kinase</fullName>
        <ecNumber evidence="4">2.7.13.3</ecNumber>
    </recommendedName>
</protein>
<dbReference type="InterPro" id="IPR004358">
    <property type="entry name" value="Sig_transdc_His_kin-like_C"/>
</dbReference>
<dbReference type="CDD" id="cd00075">
    <property type="entry name" value="HATPase"/>
    <property type="match status" value="1"/>
</dbReference>
<name>A0A6N6NQR6_9ACTN</name>
<feature type="transmembrane region" description="Helical" evidence="12">
    <location>
        <begin position="37"/>
        <end position="59"/>
    </location>
</feature>
<dbReference type="AlphaFoldDB" id="A0A6N6NQR6"/>
<dbReference type="GO" id="GO:0000155">
    <property type="term" value="F:phosphorelay sensor kinase activity"/>
    <property type="evidence" value="ECO:0007669"/>
    <property type="project" value="InterPro"/>
</dbReference>
<keyword evidence="7 12" id="KW-0812">Transmembrane</keyword>
<keyword evidence="6" id="KW-0808">Transferase</keyword>
<evidence type="ECO:0000259" key="14">
    <source>
        <dbReference type="PROSITE" id="PS50885"/>
    </source>
</evidence>
<evidence type="ECO:0000256" key="6">
    <source>
        <dbReference type="ARBA" id="ARBA00022679"/>
    </source>
</evidence>
<evidence type="ECO:0000256" key="11">
    <source>
        <dbReference type="ARBA" id="ARBA00023136"/>
    </source>
</evidence>
<evidence type="ECO:0000256" key="3">
    <source>
        <dbReference type="ARBA" id="ARBA00004236"/>
    </source>
</evidence>
<keyword evidence="5" id="KW-0597">Phosphoprotein</keyword>
<dbReference type="EC" id="2.7.13.3" evidence="4"/>
<comment type="cofactor">
    <cofactor evidence="2">
        <name>a divalent metal cation</name>
        <dbReference type="ChEBI" id="CHEBI:60240"/>
    </cofactor>
</comment>
<dbReference type="Gene3D" id="3.30.565.10">
    <property type="entry name" value="Histidine kinase-like ATPase, C-terminal domain"/>
    <property type="match status" value="1"/>
</dbReference>
<keyword evidence="9 12" id="KW-1133">Transmembrane helix</keyword>
<gene>
    <name evidence="15" type="ORF">F8C90_08195</name>
</gene>
<keyword evidence="11 12" id="KW-0472">Membrane</keyword>
<dbReference type="GO" id="GO:0005886">
    <property type="term" value="C:plasma membrane"/>
    <property type="evidence" value="ECO:0007669"/>
    <property type="project" value="UniProtKB-SubCell"/>
</dbReference>
<proteinExistence type="predicted"/>
<dbReference type="PANTHER" id="PTHR43711:SF1">
    <property type="entry name" value="HISTIDINE KINASE 1"/>
    <property type="match status" value="1"/>
</dbReference>
<dbReference type="PRINTS" id="PR00344">
    <property type="entry name" value="BCTRLSENSOR"/>
</dbReference>
<dbReference type="Pfam" id="PF00512">
    <property type="entry name" value="HisKA"/>
    <property type="match status" value="1"/>
</dbReference>
<evidence type="ECO:0000256" key="8">
    <source>
        <dbReference type="ARBA" id="ARBA00022777"/>
    </source>
</evidence>
<dbReference type="PROSITE" id="PS50885">
    <property type="entry name" value="HAMP"/>
    <property type="match status" value="1"/>
</dbReference>
<accession>A0A6N6NQR6</accession>
<dbReference type="SMART" id="SM00388">
    <property type="entry name" value="HisKA"/>
    <property type="match status" value="1"/>
</dbReference>
<sequence length="341" mass="37128">MKQLQTYFALLATLFAILAAVFAIAVSHFAFGLRPLAFFLLVPVAVFTFAFSLLIGHFLSEPLTRLAARLRDFRTGDPAPTTIPIDGRIEEVDRLTVSLNRLSETIRTQQESLASRESRESTFVSDVAHELRTPLTAIRGNAEMLSDPDLPPAMREKFTGIIVEESRRLSNLVNDLLALQRLESGNIATEFSRVDLGQVAREVVDSLSPLLREREANCQVIGEAPDVLGNRDRLKQVVFNLVENASRFIEPGGHITVELMGARGNSVLSVRDDGCGLGDADPKLLFDRFYRGDPSRNRGTGGTGLGLAIVKSVVDAHDGTVEAFNLPDGGACFLVAIPSIA</sequence>
<dbReference type="EMBL" id="WAJR01000022">
    <property type="protein sequence ID" value="KAB1638726.1"/>
    <property type="molecule type" value="Genomic_DNA"/>
</dbReference>
<dbReference type="Pfam" id="PF02518">
    <property type="entry name" value="HATPase_c"/>
    <property type="match status" value="1"/>
</dbReference>
<evidence type="ECO:0000256" key="12">
    <source>
        <dbReference type="SAM" id="Phobius"/>
    </source>
</evidence>